<dbReference type="InterPro" id="IPR013154">
    <property type="entry name" value="ADH-like_N"/>
</dbReference>
<evidence type="ECO:0000259" key="1">
    <source>
        <dbReference type="SMART" id="SM00829"/>
    </source>
</evidence>
<dbReference type="PANTHER" id="PTHR11695:SF294">
    <property type="entry name" value="RETICULON-4-INTERACTING PROTEIN 1, MITOCHONDRIAL"/>
    <property type="match status" value="1"/>
</dbReference>
<dbReference type="SUPFAM" id="SSF50129">
    <property type="entry name" value="GroES-like"/>
    <property type="match status" value="1"/>
</dbReference>
<dbReference type="InterPro" id="IPR011032">
    <property type="entry name" value="GroES-like_sf"/>
</dbReference>
<dbReference type="STRING" id="641238.SAMN04490244_101231"/>
<dbReference type="InterPro" id="IPR050700">
    <property type="entry name" value="YIM1/Zinc_Alcohol_DH_Fams"/>
</dbReference>
<dbReference type="Pfam" id="PF08240">
    <property type="entry name" value="ADH_N"/>
    <property type="match status" value="1"/>
</dbReference>
<dbReference type="EMBL" id="FOGU01000001">
    <property type="protein sequence ID" value="SER48747.1"/>
    <property type="molecule type" value="Genomic_DNA"/>
</dbReference>
<gene>
    <name evidence="2" type="ORF">SAMN04490244_101231</name>
</gene>
<evidence type="ECO:0000313" key="2">
    <source>
        <dbReference type="EMBL" id="SER48747.1"/>
    </source>
</evidence>
<proteinExistence type="predicted"/>
<reference evidence="2 3" key="1">
    <citation type="submission" date="2016-10" db="EMBL/GenBank/DDBJ databases">
        <authorList>
            <person name="de Groot N.N."/>
        </authorList>
    </citation>
    <scope>NUCLEOTIDE SEQUENCE [LARGE SCALE GENOMIC DNA]</scope>
    <source>
        <strain evidence="2 3">DSM 23042</strain>
    </source>
</reference>
<evidence type="ECO:0000313" key="3">
    <source>
        <dbReference type="Proteomes" id="UP000198885"/>
    </source>
</evidence>
<organism evidence="2 3">
    <name type="scientific">Tranquillimonas rosea</name>
    <dbReference type="NCBI Taxonomy" id="641238"/>
    <lineage>
        <taxon>Bacteria</taxon>
        <taxon>Pseudomonadati</taxon>
        <taxon>Pseudomonadota</taxon>
        <taxon>Alphaproteobacteria</taxon>
        <taxon>Rhodobacterales</taxon>
        <taxon>Roseobacteraceae</taxon>
        <taxon>Tranquillimonas</taxon>
    </lineage>
</organism>
<dbReference type="InterPro" id="IPR020843">
    <property type="entry name" value="ER"/>
</dbReference>
<name>A0A1H9PKT6_9RHOB</name>
<dbReference type="AlphaFoldDB" id="A0A1H9PKT6"/>
<dbReference type="CDD" id="cd08267">
    <property type="entry name" value="MDR1"/>
    <property type="match status" value="1"/>
</dbReference>
<keyword evidence="3" id="KW-1185">Reference proteome</keyword>
<dbReference type="InterPro" id="IPR036291">
    <property type="entry name" value="NAD(P)-bd_dom_sf"/>
</dbReference>
<dbReference type="Pfam" id="PF13602">
    <property type="entry name" value="ADH_zinc_N_2"/>
    <property type="match status" value="1"/>
</dbReference>
<dbReference type="RefSeq" id="WP_177190348.1">
    <property type="nucleotide sequence ID" value="NZ_FOGU01000001.1"/>
</dbReference>
<dbReference type="PANTHER" id="PTHR11695">
    <property type="entry name" value="ALCOHOL DEHYDROGENASE RELATED"/>
    <property type="match status" value="1"/>
</dbReference>
<accession>A0A1H9PKT6</accession>
<dbReference type="SMART" id="SM00829">
    <property type="entry name" value="PKS_ER"/>
    <property type="match status" value="1"/>
</dbReference>
<dbReference type="Proteomes" id="UP000198885">
    <property type="component" value="Unassembled WGS sequence"/>
</dbReference>
<sequence length="328" mass="34460">MRAVIQNRYGSPQVLRLGDVPDPEPGPEDLRVAVEASAVTTGDWRLRAAAYPPSLWLPGRLYSGLRVPKHKVPGTVFAGHVESTGSAVSRFSPGDRVFGMTTHGTHAALVCVGATSCVARIPDALSTEEAAALPFGALSALVFLRDMAALRSGERLMVIGATGGVGIHAVQIGRAFGADVTAVASAASLPLASDMGASHLLDYALTDVLSGRRRYDVILDTIGTASFLQARRALRPGGRFVPLNFGLADVAVSLASQVIGSRRLRIGIGSDRQADLEKIAGLVSSGQLHPVIDGVWPLDRIGEAHARVESRHTHGAVILRMPQPDRGA</sequence>
<dbReference type="Gene3D" id="3.40.50.720">
    <property type="entry name" value="NAD(P)-binding Rossmann-like Domain"/>
    <property type="match status" value="1"/>
</dbReference>
<dbReference type="GO" id="GO:0016491">
    <property type="term" value="F:oxidoreductase activity"/>
    <property type="evidence" value="ECO:0007669"/>
    <property type="project" value="InterPro"/>
</dbReference>
<dbReference type="Gene3D" id="3.90.180.10">
    <property type="entry name" value="Medium-chain alcohol dehydrogenases, catalytic domain"/>
    <property type="match status" value="1"/>
</dbReference>
<dbReference type="SUPFAM" id="SSF51735">
    <property type="entry name" value="NAD(P)-binding Rossmann-fold domains"/>
    <property type="match status" value="1"/>
</dbReference>
<protein>
    <submittedName>
        <fullName evidence="2">NADPH:quinone reductase</fullName>
    </submittedName>
</protein>
<feature type="domain" description="Enoyl reductase (ER)" evidence="1">
    <location>
        <begin position="10"/>
        <end position="319"/>
    </location>
</feature>